<organism evidence="2 3">
    <name type="scientific">Rhizophlyctis rosea</name>
    <dbReference type="NCBI Taxonomy" id="64517"/>
    <lineage>
        <taxon>Eukaryota</taxon>
        <taxon>Fungi</taxon>
        <taxon>Fungi incertae sedis</taxon>
        <taxon>Chytridiomycota</taxon>
        <taxon>Chytridiomycota incertae sedis</taxon>
        <taxon>Chytridiomycetes</taxon>
        <taxon>Rhizophlyctidales</taxon>
        <taxon>Rhizophlyctidaceae</taxon>
        <taxon>Rhizophlyctis</taxon>
    </lineage>
</organism>
<dbReference type="AlphaFoldDB" id="A0AAD5SKJ3"/>
<feature type="region of interest" description="Disordered" evidence="1">
    <location>
        <begin position="233"/>
        <end position="263"/>
    </location>
</feature>
<feature type="region of interest" description="Disordered" evidence="1">
    <location>
        <begin position="662"/>
        <end position="687"/>
    </location>
</feature>
<feature type="region of interest" description="Disordered" evidence="1">
    <location>
        <begin position="585"/>
        <end position="642"/>
    </location>
</feature>
<feature type="compositionally biased region" description="Basic residues" evidence="1">
    <location>
        <begin position="252"/>
        <end position="263"/>
    </location>
</feature>
<accession>A0AAD5SKJ3</accession>
<feature type="compositionally biased region" description="Polar residues" evidence="1">
    <location>
        <begin position="147"/>
        <end position="180"/>
    </location>
</feature>
<proteinExistence type="predicted"/>
<feature type="compositionally biased region" description="Low complexity" evidence="1">
    <location>
        <begin position="122"/>
        <end position="138"/>
    </location>
</feature>
<dbReference type="EMBL" id="JADGJD010000073">
    <property type="protein sequence ID" value="KAJ3055548.1"/>
    <property type="molecule type" value="Genomic_DNA"/>
</dbReference>
<feature type="compositionally biased region" description="Polar residues" evidence="1">
    <location>
        <begin position="235"/>
        <end position="248"/>
    </location>
</feature>
<feature type="region of interest" description="Disordered" evidence="1">
    <location>
        <begin position="1"/>
        <end position="22"/>
    </location>
</feature>
<feature type="compositionally biased region" description="Basic and acidic residues" evidence="1">
    <location>
        <begin position="587"/>
        <end position="602"/>
    </location>
</feature>
<name>A0AAD5SKJ3_9FUNG</name>
<evidence type="ECO:0000313" key="3">
    <source>
        <dbReference type="Proteomes" id="UP001212841"/>
    </source>
</evidence>
<evidence type="ECO:0000256" key="1">
    <source>
        <dbReference type="SAM" id="MobiDB-lite"/>
    </source>
</evidence>
<feature type="compositionally biased region" description="Polar residues" evidence="1">
    <location>
        <begin position="479"/>
        <end position="497"/>
    </location>
</feature>
<protein>
    <submittedName>
        <fullName evidence="2">Uncharacterized protein</fullName>
    </submittedName>
</protein>
<feature type="region of interest" description="Disordered" evidence="1">
    <location>
        <begin position="106"/>
        <end position="185"/>
    </location>
</feature>
<comment type="caution">
    <text evidence="2">The sequence shown here is derived from an EMBL/GenBank/DDBJ whole genome shotgun (WGS) entry which is preliminary data.</text>
</comment>
<evidence type="ECO:0000313" key="2">
    <source>
        <dbReference type="EMBL" id="KAJ3055548.1"/>
    </source>
</evidence>
<gene>
    <name evidence="2" type="ORF">HK097_010156</name>
</gene>
<reference evidence="2" key="1">
    <citation type="submission" date="2020-05" db="EMBL/GenBank/DDBJ databases">
        <title>Phylogenomic resolution of chytrid fungi.</title>
        <authorList>
            <person name="Stajich J.E."/>
            <person name="Amses K."/>
            <person name="Simmons R."/>
            <person name="Seto K."/>
            <person name="Myers J."/>
            <person name="Bonds A."/>
            <person name="Quandt C.A."/>
            <person name="Barry K."/>
            <person name="Liu P."/>
            <person name="Grigoriev I."/>
            <person name="Longcore J.E."/>
            <person name="James T.Y."/>
        </authorList>
    </citation>
    <scope>NUCLEOTIDE SEQUENCE</scope>
    <source>
        <strain evidence="2">JEL0318</strain>
    </source>
</reference>
<sequence>MNMQSSQLLSSDSTLQVDADSDRKRTLAILRAKYLDRLQKQKDHILKQNDENTKRKIILDAKERTRDMEEDSERKEYLLERRKRLYGLSFPPRRVPIPLEYLHPGNPHFHPQYRREAVTKQSSKSSTSRSKPSNPSRSYLHPRNAASVDSLSNQTSFSNPTLQKGSTSTISRVQQHSSTNYHEHLPYKSLQNDSLFRGRVYREQALDVHSLRSYLHQPTLPPSKKYHPTFHASRRLSQVPSRISSTREGGTRPKRSGAHGTIRKLRSFQSRKKSAGFDVDRGGDATWSVFGGEREFEDFKKRYAEVWKVDEPESMPNLDDLATPIQSHLALKQQMYTAAHRNRQRTLTFAQAGGMTSLVGTRDHPKAHGLQNFARDFLHFRTDLPHEYGDQIEEEGSEDSDGNPEPQDVATHATIRWGALRTGLAVGLIPKDQPKALAKEDSIRSRPTSAVVFGDRSGYSSEPDDDVEPGAIAKLQRASRPTSSSSTKATSRPNSGAQRAIELAKEKIATGRRGPVLKPIPKAPKPATTDDTLRKSPSKKSRPSSAVEGNKPTQLSTPLISTPQLFAPQLFAPKPSMFTLIQQLRSMKSEKSDEDQAARIHEEEDSSTTEDPSLHTLPTPQPTNTTRPSPQPLPLPSQTRQKWEPISLRAVSELRSTIHPSHLSAHSIRPSLSSSQHPARSDSAVDMHDHGSLVRSLGLGFGMASCEGGETKGKVVLPNLNRFWRAGEVGL</sequence>
<dbReference type="Proteomes" id="UP001212841">
    <property type="component" value="Unassembled WGS sequence"/>
</dbReference>
<feature type="compositionally biased region" description="Low complexity" evidence="1">
    <location>
        <begin position="1"/>
        <end position="16"/>
    </location>
</feature>
<feature type="compositionally biased region" description="Polar residues" evidence="1">
    <location>
        <begin position="551"/>
        <end position="561"/>
    </location>
</feature>
<feature type="region of interest" description="Disordered" evidence="1">
    <location>
        <begin position="437"/>
        <end position="561"/>
    </location>
</feature>
<keyword evidence="3" id="KW-1185">Reference proteome</keyword>